<dbReference type="Proteomes" id="UP001305779">
    <property type="component" value="Unassembled WGS sequence"/>
</dbReference>
<accession>A0ABR0DY35</accession>
<comment type="caution">
    <text evidence="1">The sequence shown here is derived from an EMBL/GenBank/DDBJ whole genome shotgun (WGS) entry which is preliminary data.</text>
</comment>
<proteinExistence type="predicted"/>
<protein>
    <submittedName>
        <fullName evidence="1">Uncharacterized protein</fullName>
    </submittedName>
</protein>
<gene>
    <name evidence="1" type="ORF">PRZ48_014377</name>
</gene>
<name>A0ABR0DY35_ZASCE</name>
<dbReference type="EMBL" id="JAXOVC010000014">
    <property type="protein sequence ID" value="KAK4494079.1"/>
    <property type="molecule type" value="Genomic_DNA"/>
</dbReference>
<organism evidence="1 2">
    <name type="scientific">Zasmidium cellare</name>
    <name type="common">Wine cellar mold</name>
    <name type="synonym">Racodium cellare</name>
    <dbReference type="NCBI Taxonomy" id="395010"/>
    <lineage>
        <taxon>Eukaryota</taxon>
        <taxon>Fungi</taxon>
        <taxon>Dikarya</taxon>
        <taxon>Ascomycota</taxon>
        <taxon>Pezizomycotina</taxon>
        <taxon>Dothideomycetes</taxon>
        <taxon>Dothideomycetidae</taxon>
        <taxon>Mycosphaerellales</taxon>
        <taxon>Mycosphaerellaceae</taxon>
        <taxon>Zasmidium</taxon>
    </lineage>
</organism>
<keyword evidence="2" id="KW-1185">Reference proteome</keyword>
<evidence type="ECO:0000313" key="1">
    <source>
        <dbReference type="EMBL" id="KAK4494079.1"/>
    </source>
</evidence>
<sequence length="152" mass="15379">MPMGLVALPEIIGMVGHAGIIAGATVGSCAQSGECPGWHNKRGVDMPDAPVAKILLANRQAGVGPCNVPKYNFDQCKDSLQGITISSFLPAPGEARFENVPAACMNLATVLTGACGAAGPAVQPCGSACLKYSGLTSDELKTLSAALKPIAK</sequence>
<evidence type="ECO:0000313" key="2">
    <source>
        <dbReference type="Proteomes" id="UP001305779"/>
    </source>
</evidence>
<reference evidence="1 2" key="1">
    <citation type="journal article" date="2023" name="G3 (Bethesda)">
        <title>A chromosome-level genome assembly of Zasmidium syzygii isolated from banana leaves.</title>
        <authorList>
            <person name="van Westerhoven A.C."/>
            <person name="Mehrabi R."/>
            <person name="Talebi R."/>
            <person name="Steentjes M.B.F."/>
            <person name="Corcolon B."/>
            <person name="Chong P.A."/>
            <person name="Kema G.H.J."/>
            <person name="Seidl M.F."/>
        </authorList>
    </citation>
    <scope>NUCLEOTIDE SEQUENCE [LARGE SCALE GENOMIC DNA]</scope>
    <source>
        <strain evidence="1 2">P124</strain>
    </source>
</reference>